<reference evidence="13" key="1">
    <citation type="submission" date="2023-07" db="EMBL/GenBank/DDBJ databases">
        <title>Chromosome-level genome assembly of Artemia franciscana.</title>
        <authorList>
            <person name="Jo E."/>
        </authorList>
    </citation>
    <scope>NUCLEOTIDE SEQUENCE</scope>
    <source>
        <tissue evidence="13">Whole body</tissue>
    </source>
</reference>
<keyword evidence="8" id="KW-0458">Lysosome</keyword>
<protein>
    <recommendedName>
        <fullName evidence="10">Alpha-galactosidase</fullName>
        <ecNumber evidence="10">3.2.1.-</ecNumber>
    </recommendedName>
</protein>
<evidence type="ECO:0000256" key="3">
    <source>
        <dbReference type="ARBA" id="ARBA00011738"/>
    </source>
</evidence>
<evidence type="ECO:0000256" key="6">
    <source>
        <dbReference type="ARBA" id="ARBA00023157"/>
    </source>
</evidence>
<dbReference type="PRINTS" id="PR00740">
    <property type="entry name" value="GLHYDRLASE27"/>
</dbReference>
<keyword evidence="9 10" id="KW-0326">Glycosidase</keyword>
<evidence type="ECO:0000313" key="13">
    <source>
        <dbReference type="EMBL" id="KAK2717675.1"/>
    </source>
</evidence>
<dbReference type="Proteomes" id="UP001187531">
    <property type="component" value="Unassembled WGS sequence"/>
</dbReference>
<dbReference type="GO" id="GO:0016020">
    <property type="term" value="C:membrane"/>
    <property type="evidence" value="ECO:0007669"/>
    <property type="project" value="GOC"/>
</dbReference>
<dbReference type="CDD" id="cd14792">
    <property type="entry name" value="GH27"/>
    <property type="match status" value="1"/>
</dbReference>
<keyword evidence="11" id="KW-0732">Signal</keyword>
<dbReference type="SUPFAM" id="SSF51445">
    <property type="entry name" value="(Trans)glycosidases"/>
    <property type="match status" value="1"/>
</dbReference>
<dbReference type="InterPro" id="IPR017853">
    <property type="entry name" value="GH"/>
</dbReference>
<dbReference type="GO" id="GO:0005764">
    <property type="term" value="C:lysosome"/>
    <property type="evidence" value="ECO:0007669"/>
    <property type="project" value="UniProtKB-SubCell"/>
</dbReference>
<dbReference type="SUPFAM" id="SSF51011">
    <property type="entry name" value="Glycosyl hydrolase domain"/>
    <property type="match status" value="1"/>
</dbReference>
<dbReference type="InterPro" id="IPR013780">
    <property type="entry name" value="Glyco_hydro_b"/>
</dbReference>
<dbReference type="FunFam" id="3.20.20.70:FF:000070">
    <property type="entry name" value="Alpha-galactosidase"/>
    <property type="match status" value="1"/>
</dbReference>
<keyword evidence="4 10" id="KW-0378">Hydrolase</keyword>
<dbReference type="InterPro" id="IPR000111">
    <property type="entry name" value="Glyco_hydro_27/36_CS"/>
</dbReference>
<proteinExistence type="inferred from homology"/>
<comment type="similarity">
    <text evidence="2 10">Belongs to the glycosyl hydrolase 27 family.</text>
</comment>
<evidence type="ECO:0000256" key="9">
    <source>
        <dbReference type="ARBA" id="ARBA00023295"/>
    </source>
</evidence>
<gene>
    <name evidence="13" type="ORF">QYM36_006449</name>
</gene>
<evidence type="ECO:0000256" key="8">
    <source>
        <dbReference type="ARBA" id="ARBA00023228"/>
    </source>
</evidence>
<feature type="domain" description="Alpha galactosidase A C-terminal" evidence="12">
    <location>
        <begin position="310"/>
        <end position="398"/>
    </location>
</feature>
<evidence type="ECO:0000256" key="10">
    <source>
        <dbReference type="RuleBase" id="RU361168"/>
    </source>
</evidence>
<feature type="chain" id="PRO_5041639301" description="Alpha-galactosidase" evidence="11">
    <location>
        <begin position="17"/>
        <end position="416"/>
    </location>
</feature>
<evidence type="ECO:0000313" key="14">
    <source>
        <dbReference type="Proteomes" id="UP001187531"/>
    </source>
</evidence>
<dbReference type="AlphaFoldDB" id="A0AA88LDL2"/>
<keyword evidence="14" id="KW-1185">Reference proteome</keyword>
<dbReference type="GO" id="GO:0016139">
    <property type="term" value="P:glycoside catabolic process"/>
    <property type="evidence" value="ECO:0007669"/>
    <property type="project" value="TreeGrafter"/>
</dbReference>
<evidence type="ECO:0000256" key="4">
    <source>
        <dbReference type="ARBA" id="ARBA00022801"/>
    </source>
</evidence>
<dbReference type="Pfam" id="PF16499">
    <property type="entry name" value="Melibiase_2"/>
    <property type="match status" value="1"/>
</dbReference>
<dbReference type="Gene3D" id="3.20.20.70">
    <property type="entry name" value="Aldolase class I"/>
    <property type="match status" value="1"/>
</dbReference>
<comment type="subunit">
    <text evidence="3 10">Homodimer.</text>
</comment>
<dbReference type="Pfam" id="PF17450">
    <property type="entry name" value="Melibiase_2_C"/>
    <property type="match status" value="1"/>
</dbReference>
<comment type="caution">
    <text evidence="13">The sequence shown here is derived from an EMBL/GenBank/DDBJ whole genome shotgun (WGS) entry which is preliminary data.</text>
</comment>
<evidence type="ECO:0000256" key="1">
    <source>
        <dbReference type="ARBA" id="ARBA00004371"/>
    </source>
</evidence>
<dbReference type="InterPro" id="IPR002241">
    <property type="entry name" value="Glyco_hydro_27"/>
</dbReference>
<dbReference type="EMBL" id="JAVRJZ010000010">
    <property type="protein sequence ID" value="KAK2717675.1"/>
    <property type="molecule type" value="Genomic_DNA"/>
</dbReference>
<dbReference type="PROSITE" id="PS00512">
    <property type="entry name" value="ALPHA_GALACTOSIDASE"/>
    <property type="match status" value="1"/>
</dbReference>
<dbReference type="InterPro" id="IPR035373">
    <property type="entry name" value="Melibiase/NAGA_C"/>
</dbReference>
<keyword evidence="6 10" id="KW-1015">Disulfide bond</keyword>
<feature type="signal peptide" evidence="11">
    <location>
        <begin position="1"/>
        <end position="16"/>
    </location>
</feature>
<evidence type="ECO:0000256" key="7">
    <source>
        <dbReference type="ARBA" id="ARBA00023180"/>
    </source>
</evidence>
<keyword evidence="5" id="KW-0443">Lipid metabolism</keyword>
<organism evidence="13 14">
    <name type="scientific">Artemia franciscana</name>
    <name type="common">Brine shrimp</name>
    <name type="synonym">Artemia sanfranciscana</name>
    <dbReference type="NCBI Taxonomy" id="6661"/>
    <lineage>
        <taxon>Eukaryota</taxon>
        <taxon>Metazoa</taxon>
        <taxon>Ecdysozoa</taxon>
        <taxon>Arthropoda</taxon>
        <taxon>Crustacea</taxon>
        <taxon>Branchiopoda</taxon>
        <taxon>Anostraca</taxon>
        <taxon>Artemiidae</taxon>
        <taxon>Artemia</taxon>
    </lineage>
</organism>
<evidence type="ECO:0000256" key="11">
    <source>
        <dbReference type="SAM" id="SignalP"/>
    </source>
</evidence>
<keyword evidence="7" id="KW-0325">Glycoprotein</keyword>
<comment type="subcellular location">
    <subcellularLocation>
        <location evidence="1">Lysosome</location>
    </subcellularLocation>
</comment>
<dbReference type="EC" id="3.2.1.-" evidence="10"/>
<dbReference type="GO" id="GO:0004557">
    <property type="term" value="F:alpha-galactosidase activity"/>
    <property type="evidence" value="ECO:0007669"/>
    <property type="project" value="TreeGrafter"/>
</dbReference>
<name>A0AA88LDL2_ARTSF</name>
<dbReference type="PANTHER" id="PTHR11452:SF86">
    <property type="entry name" value="ALPHA-GALACTOSIDASE"/>
    <property type="match status" value="1"/>
</dbReference>
<evidence type="ECO:0000256" key="2">
    <source>
        <dbReference type="ARBA" id="ARBA00009743"/>
    </source>
</evidence>
<dbReference type="PANTHER" id="PTHR11452">
    <property type="entry name" value="ALPHA-GALACTOSIDASE/ALPHA-N-ACETYLGALACTOSAMINIDASE"/>
    <property type="match status" value="1"/>
</dbReference>
<evidence type="ECO:0000256" key="5">
    <source>
        <dbReference type="ARBA" id="ARBA00023098"/>
    </source>
</evidence>
<evidence type="ECO:0000259" key="12">
    <source>
        <dbReference type="Pfam" id="PF17450"/>
    </source>
</evidence>
<dbReference type="GO" id="GO:0019377">
    <property type="term" value="P:glycolipid catabolic process"/>
    <property type="evidence" value="ECO:0007669"/>
    <property type="project" value="UniProtKB-ARBA"/>
</dbReference>
<dbReference type="GO" id="GO:0009311">
    <property type="term" value="P:oligosaccharide metabolic process"/>
    <property type="evidence" value="ECO:0007669"/>
    <property type="project" value="TreeGrafter"/>
</dbReference>
<dbReference type="FunFam" id="2.60.40.1180:FF:000032">
    <property type="entry name" value="Alpha-galactosidase"/>
    <property type="match status" value="1"/>
</dbReference>
<dbReference type="Gene3D" id="2.60.40.1180">
    <property type="entry name" value="Golgi alpha-mannosidase II"/>
    <property type="match status" value="1"/>
</dbReference>
<sequence length="416" mass="47308">MLTFVVFFIIIATSHSLDNGLARTPPMGWLAWQRFRCNTDCISDPDHCISEKLFMTMADRLVSDGYAAAGYKLISLDDCWLAKTRDKKGRLQPDHDRFPSGIKALADYIHAKGLRFGIYEDYGNYTCAGYPGILGHLETDAKTFAEWDVDYVKLDGCYAYPSQMDAGYPEFGYLLNKTGRQMIYSCSWPYYQLATSLQPDYKTIAKVCNLWRNFDDIDDSWESVQKIIDYYGDNQDELIPNAGPGHWNDPDMLIIGNFGLSYEQSRSQMAIWAILAAPLLMSVDLRTIRPEYRDILLNKYVIQVNQDPLGNQGRRVYKESGIEIWMKPVTPVINGKYSYAVAFLNRRTDGTPSEVSVGLKELGLNHEKGYKVLELFDKKDLGVKDPVDRVKVDVNPTGVVLLKFIALKHSVKRFGN</sequence>
<accession>A0AA88LDL2</accession>
<dbReference type="InterPro" id="IPR013785">
    <property type="entry name" value="Aldolase_TIM"/>
</dbReference>